<keyword evidence="4" id="KW-1185">Reference proteome</keyword>
<evidence type="ECO:0000313" key="3">
    <source>
        <dbReference type="EMBL" id="TDT46083.1"/>
    </source>
</evidence>
<dbReference type="InterPro" id="IPR001296">
    <property type="entry name" value="Glyco_trans_1"/>
</dbReference>
<protein>
    <submittedName>
        <fullName evidence="3">Glycosyltransferase involved in cell wall biosynthesis</fullName>
    </submittedName>
</protein>
<accession>A0A4V3ERG9</accession>
<proteinExistence type="predicted"/>
<comment type="caution">
    <text evidence="3">The sequence shown here is derived from an EMBL/GenBank/DDBJ whole genome shotgun (WGS) entry which is preliminary data.</text>
</comment>
<sequence length="402" mass="46171">MKIVNINTRFKGGGGASAIANLLHSFINNNTEHESVFLYARGDKGDQKSIVINNQFDVYFSAAFARIFGVSKNLNFSSVIEEQIARADIVHIHNIHGYYINYEKLIKIIKYYKKPVIWTLHDVWPITGRCAFTYDCGKWVTGCYNCSYKNTYPKTLLDRSSKEWNRKKELFCSLDKDKVIFVSPSRWLEGFVKKSFLKEYFTEVIPNGIYSSSCVNVDKNDIREELNLPINKKIVLFVAADPNDKRKGISYVLNLLDKLGEDVAFVSVGKKIKKIKKDNFIQLGYIKDKACLNKIYRAADIFLITSLDDNFPTTVLEAFSNALPVIGFKVGGIEEQLSNNCGILVEKENVYQLEREIRSLILDEVKLSELGKNGFNKFNQEYTIDVFATRYLKLYEKLYRGE</sequence>
<keyword evidence="3" id="KW-0808">Transferase</keyword>
<dbReference type="InterPro" id="IPR028098">
    <property type="entry name" value="Glyco_trans_4-like_N"/>
</dbReference>
<dbReference type="Gene3D" id="3.40.50.2000">
    <property type="entry name" value="Glycogen Phosphorylase B"/>
    <property type="match status" value="2"/>
</dbReference>
<dbReference type="AlphaFoldDB" id="A0A4V3ERG9"/>
<dbReference type="PANTHER" id="PTHR12526:SF637">
    <property type="entry name" value="GLYCOSYLTRANSFERASE EPSF-RELATED"/>
    <property type="match status" value="1"/>
</dbReference>
<reference evidence="3 4" key="1">
    <citation type="submission" date="2019-03" db="EMBL/GenBank/DDBJ databases">
        <title>Genomic Encyclopedia of Type Strains, Phase IV (KMG-IV): sequencing the most valuable type-strain genomes for metagenomic binning, comparative biology and taxonomic classification.</title>
        <authorList>
            <person name="Goeker M."/>
        </authorList>
    </citation>
    <scope>NUCLEOTIDE SEQUENCE [LARGE SCALE GENOMIC DNA]</scope>
    <source>
        <strain evidence="3 4">DSM 24455</strain>
    </source>
</reference>
<name>A0A4V3ERG9_9CLOT</name>
<dbReference type="EMBL" id="SOAZ01000036">
    <property type="protein sequence ID" value="TDT46083.1"/>
    <property type="molecule type" value="Genomic_DNA"/>
</dbReference>
<dbReference type="RefSeq" id="WP_133629348.1">
    <property type="nucleotide sequence ID" value="NZ_SOAZ01000036.1"/>
</dbReference>
<dbReference type="OrthoDB" id="9768685at2"/>
<dbReference type="Pfam" id="PF13439">
    <property type="entry name" value="Glyco_transf_4"/>
    <property type="match status" value="1"/>
</dbReference>
<dbReference type="SUPFAM" id="SSF53756">
    <property type="entry name" value="UDP-Glycosyltransferase/glycogen phosphorylase"/>
    <property type="match status" value="1"/>
</dbReference>
<organism evidence="3 4">
    <name type="scientific">Fonticella tunisiensis</name>
    <dbReference type="NCBI Taxonomy" id="1096341"/>
    <lineage>
        <taxon>Bacteria</taxon>
        <taxon>Bacillati</taxon>
        <taxon>Bacillota</taxon>
        <taxon>Clostridia</taxon>
        <taxon>Eubacteriales</taxon>
        <taxon>Clostridiaceae</taxon>
        <taxon>Fonticella</taxon>
    </lineage>
</organism>
<gene>
    <name evidence="3" type="ORF">EDD71_1368</name>
</gene>
<evidence type="ECO:0000313" key="4">
    <source>
        <dbReference type="Proteomes" id="UP000295325"/>
    </source>
</evidence>
<dbReference type="Pfam" id="PF00534">
    <property type="entry name" value="Glycos_transf_1"/>
    <property type="match status" value="1"/>
</dbReference>
<evidence type="ECO:0000259" key="2">
    <source>
        <dbReference type="Pfam" id="PF13439"/>
    </source>
</evidence>
<feature type="domain" description="Glycosyltransferase subfamily 4-like N-terminal" evidence="2">
    <location>
        <begin position="13"/>
        <end position="209"/>
    </location>
</feature>
<dbReference type="PANTHER" id="PTHR12526">
    <property type="entry name" value="GLYCOSYLTRANSFERASE"/>
    <property type="match status" value="1"/>
</dbReference>
<evidence type="ECO:0000259" key="1">
    <source>
        <dbReference type="Pfam" id="PF00534"/>
    </source>
</evidence>
<dbReference type="GO" id="GO:0016757">
    <property type="term" value="F:glycosyltransferase activity"/>
    <property type="evidence" value="ECO:0007669"/>
    <property type="project" value="InterPro"/>
</dbReference>
<feature type="domain" description="Glycosyl transferase family 1" evidence="1">
    <location>
        <begin position="218"/>
        <end position="375"/>
    </location>
</feature>
<dbReference type="Proteomes" id="UP000295325">
    <property type="component" value="Unassembled WGS sequence"/>
</dbReference>